<dbReference type="FunFam" id="3.90.79.10:FF:000001">
    <property type="entry name" value="RNA pyrophosphohydrolase"/>
    <property type="match status" value="1"/>
</dbReference>
<dbReference type="RefSeq" id="WP_018169060.1">
    <property type="nucleotide sequence ID" value="NZ_CP011367.1"/>
</dbReference>
<dbReference type="PROSITE" id="PS51462">
    <property type="entry name" value="NUDIX"/>
    <property type="match status" value="1"/>
</dbReference>
<dbReference type="InterPro" id="IPR020084">
    <property type="entry name" value="NUDIX_hydrolase_CS"/>
</dbReference>
<evidence type="ECO:0000256" key="3">
    <source>
        <dbReference type="ARBA" id="ARBA00022801"/>
    </source>
</evidence>
<gene>
    <name evidence="4" type="primary">rppH</name>
    <name evidence="4" type="synonym">nudH</name>
    <name evidence="5" type="ORF">TVD_11955</name>
</gene>
<comment type="cofactor">
    <cofactor evidence="4">
        <name>a divalent metal cation</name>
        <dbReference type="ChEBI" id="CHEBI:60240"/>
    </cofactor>
</comment>
<dbReference type="GO" id="GO:0006402">
    <property type="term" value="P:mRNA catabolic process"/>
    <property type="evidence" value="ECO:0007669"/>
    <property type="project" value="TreeGrafter"/>
</dbReference>
<dbReference type="InterPro" id="IPR015797">
    <property type="entry name" value="NUDIX_hydrolase-like_dom_sf"/>
</dbReference>
<evidence type="ECO:0000256" key="1">
    <source>
        <dbReference type="ARBA" id="ARBA00001936"/>
    </source>
</evidence>
<keyword evidence="3 4" id="KW-0378">Hydrolase</keyword>
<dbReference type="InterPro" id="IPR020476">
    <property type="entry name" value="Nudix_hydrolase"/>
</dbReference>
<name>A0A0G3G8W5_9GAMM</name>
<reference evidence="5 6" key="1">
    <citation type="submission" date="2015-04" db="EMBL/GenBank/DDBJ databases">
        <title>Complete Sequence for the Genome of the Thioalkalivibrio versutus D301.</title>
        <authorList>
            <person name="Mu T."/>
            <person name="Zhou J."/>
            <person name="Xu X."/>
        </authorList>
    </citation>
    <scope>NUCLEOTIDE SEQUENCE [LARGE SCALE GENOMIC DNA]</scope>
    <source>
        <strain evidence="5 6">D301</strain>
    </source>
</reference>
<dbReference type="OrthoDB" id="9816040at2"/>
<accession>A0A0G3G8W5</accession>
<evidence type="ECO:0000313" key="6">
    <source>
        <dbReference type="Proteomes" id="UP000064201"/>
    </source>
</evidence>
<organism evidence="5 6">
    <name type="scientific">Thioalkalivibrio versutus</name>
    <dbReference type="NCBI Taxonomy" id="106634"/>
    <lineage>
        <taxon>Bacteria</taxon>
        <taxon>Pseudomonadati</taxon>
        <taxon>Pseudomonadota</taxon>
        <taxon>Gammaproteobacteria</taxon>
        <taxon>Chromatiales</taxon>
        <taxon>Ectothiorhodospiraceae</taxon>
        <taxon>Thioalkalivibrio</taxon>
    </lineage>
</organism>
<proteinExistence type="inferred from homology"/>
<dbReference type="Gene3D" id="3.90.79.10">
    <property type="entry name" value="Nucleoside Triphosphate Pyrophosphohydrolase"/>
    <property type="match status" value="1"/>
</dbReference>
<dbReference type="SUPFAM" id="SSF55811">
    <property type="entry name" value="Nudix"/>
    <property type="match status" value="1"/>
</dbReference>
<dbReference type="GO" id="GO:0034353">
    <property type="term" value="F:mRNA 5'-diphosphatase activity"/>
    <property type="evidence" value="ECO:0007669"/>
    <property type="project" value="UniProtKB-ARBA"/>
</dbReference>
<comment type="function">
    <text evidence="4">Accelerates the degradation of transcripts by removing pyrophosphate from the 5'-end of triphosphorylated RNA, leading to a more labile monophosphorylated state that can stimulate subsequent ribonuclease cleavage.</text>
</comment>
<dbReference type="PROSITE" id="PS00893">
    <property type="entry name" value="NUDIX_BOX"/>
    <property type="match status" value="1"/>
</dbReference>
<dbReference type="GO" id="GO:0005737">
    <property type="term" value="C:cytoplasm"/>
    <property type="evidence" value="ECO:0007669"/>
    <property type="project" value="TreeGrafter"/>
</dbReference>
<protein>
    <recommendedName>
        <fullName evidence="4">RNA pyrophosphohydrolase</fullName>
        <ecNumber evidence="4">3.6.1.-</ecNumber>
    </recommendedName>
    <alternativeName>
        <fullName evidence="4">(Di)nucleoside polyphosphate hydrolase</fullName>
    </alternativeName>
</protein>
<dbReference type="NCBIfam" id="NF001937">
    <property type="entry name" value="PRK00714.1-4"/>
    <property type="match status" value="1"/>
</dbReference>
<evidence type="ECO:0000256" key="4">
    <source>
        <dbReference type="HAMAP-Rule" id="MF_00298"/>
    </source>
</evidence>
<dbReference type="AlphaFoldDB" id="A0A0G3G8W5"/>
<dbReference type="PATRIC" id="fig|106634.4.peg.2436"/>
<dbReference type="CDD" id="cd03671">
    <property type="entry name" value="NUDIX_Ap4A_hydrolase_plant_like"/>
    <property type="match status" value="1"/>
</dbReference>
<dbReference type="EC" id="3.6.1.-" evidence="4"/>
<dbReference type="Pfam" id="PF00293">
    <property type="entry name" value="NUDIX"/>
    <property type="match status" value="1"/>
</dbReference>
<evidence type="ECO:0000256" key="2">
    <source>
        <dbReference type="ARBA" id="ARBA00001946"/>
    </source>
</evidence>
<sequence length="186" mass="22092">MQVIDCDGYRANVGIILCNAEQQLFWGKRVGQAAWQFPQGGVHAEETPEEAMFRELHEETGLFPRHVEVLGSTRHWLRYRLPERMVRRHQRPVCIGQKQRWFLLRMVGDESDVVLDAMETPEFDDWRWIDYWRPAREVVHFKRQVYRRALCELVPLMFPELEQARARRSGRRGPAQPQPRSPVSSR</sequence>
<comment type="similarity">
    <text evidence="4">Belongs to the Nudix hydrolase family. RppH subfamily.</text>
</comment>
<dbReference type="Proteomes" id="UP000064201">
    <property type="component" value="Chromosome"/>
</dbReference>
<dbReference type="InterPro" id="IPR000086">
    <property type="entry name" value="NUDIX_hydrolase_dom"/>
</dbReference>
<keyword evidence="6" id="KW-1185">Reference proteome</keyword>
<dbReference type="InterPro" id="IPR022927">
    <property type="entry name" value="RppH"/>
</dbReference>
<dbReference type="HAMAP" id="MF_00298">
    <property type="entry name" value="Nudix_RppH"/>
    <property type="match status" value="1"/>
</dbReference>
<evidence type="ECO:0000313" key="5">
    <source>
        <dbReference type="EMBL" id="AKJ96022.1"/>
    </source>
</evidence>
<comment type="cofactor">
    <cofactor evidence="2">
        <name>Mg(2+)</name>
        <dbReference type="ChEBI" id="CHEBI:18420"/>
    </cofactor>
</comment>
<comment type="cofactor">
    <cofactor evidence="1">
        <name>Mn(2+)</name>
        <dbReference type="ChEBI" id="CHEBI:29035"/>
    </cofactor>
</comment>
<dbReference type="PANTHER" id="PTHR23114">
    <property type="entry name" value="M7GPPPN-MRNA HYDROLASE"/>
    <property type="match status" value="1"/>
</dbReference>
<feature type="short sequence motif" description="Nudix box" evidence="4">
    <location>
        <begin position="40"/>
        <end position="61"/>
    </location>
</feature>
<dbReference type="STRING" id="106634.TVD_11955"/>
<dbReference type="NCBIfam" id="NF001934">
    <property type="entry name" value="PRK00714.1-1"/>
    <property type="match status" value="1"/>
</dbReference>
<dbReference type="PRINTS" id="PR00502">
    <property type="entry name" value="NUDIXFAMILY"/>
</dbReference>
<dbReference type="KEGG" id="tvr:TVD_11955"/>
<dbReference type="PANTHER" id="PTHR23114:SF17">
    <property type="entry name" value="M7GPPPN-MRNA HYDROLASE"/>
    <property type="match status" value="1"/>
</dbReference>
<dbReference type="NCBIfam" id="NF001938">
    <property type="entry name" value="PRK00714.1-5"/>
    <property type="match status" value="1"/>
</dbReference>
<dbReference type="EMBL" id="CP011367">
    <property type="protein sequence ID" value="AKJ96022.1"/>
    <property type="molecule type" value="Genomic_DNA"/>
</dbReference>